<protein>
    <submittedName>
        <fullName evidence="4">SH3 domain-containing protein</fullName>
    </submittedName>
</protein>
<feature type="domain" description="SH3b" evidence="3">
    <location>
        <begin position="23"/>
        <end position="87"/>
    </location>
</feature>
<proteinExistence type="predicted"/>
<name>A0ABT2LTC7_9HYPH</name>
<accession>A0ABT2LTC7</accession>
<reference evidence="4 5" key="1">
    <citation type="submission" date="2022-09" db="EMBL/GenBank/DDBJ databases">
        <title>Chelativorans salina sp. nov., a novel slightly halophilic bacterium isolated from a saline lake sediment enrichment.</title>
        <authorList>
            <person name="Gao L."/>
            <person name="Fang B.-Z."/>
            <person name="Li W.-J."/>
        </authorList>
    </citation>
    <scope>NUCLEOTIDE SEQUENCE [LARGE SCALE GENOMIC DNA]</scope>
    <source>
        <strain evidence="4 5">EGI FJ00035</strain>
    </source>
</reference>
<dbReference type="Pfam" id="PF08239">
    <property type="entry name" value="SH3_3"/>
    <property type="match status" value="1"/>
</dbReference>
<comment type="caution">
    <text evidence="4">The sequence shown here is derived from an EMBL/GenBank/DDBJ whole genome shotgun (WGS) entry which is preliminary data.</text>
</comment>
<evidence type="ECO:0000313" key="5">
    <source>
        <dbReference type="Proteomes" id="UP001320831"/>
    </source>
</evidence>
<dbReference type="PROSITE" id="PS51781">
    <property type="entry name" value="SH3B"/>
    <property type="match status" value="1"/>
</dbReference>
<feature type="chain" id="PRO_5046153584" evidence="2">
    <location>
        <begin position="25"/>
        <end position="182"/>
    </location>
</feature>
<dbReference type="SMART" id="SM00287">
    <property type="entry name" value="SH3b"/>
    <property type="match status" value="1"/>
</dbReference>
<dbReference type="InterPro" id="IPR003646">
    <property type="entry name" value="SH3-like_bac-type"/>
</dbReference>
<dbReference type="Proteomes" id="UP001320831">
    <property type="component" value="Unassembled WGS sequence"/>
</dbReference>
<dbReference type="EMBL" id="JAOCZP010000007">
    <property type="protein sequence ID" value="MCT7377309.1"/>
    <property type="molecule type" value="Genomic_DNA"/>
</dbReference>
<evidence type="ECO:0000256" key="1">
    <source>
        <dbReference type="SAM" id="MobiDB-lite"/>
    </source>
</evidence>
<keyword evidence="5" id="KW-1185">Reference proteome</keyword>
<evidence type="ECO:0000313" key="4">
    <source>
        <dbReference type="EMBL" id="MCT7377309.1"/>
    </source>
</evidence>
<dbReference type="Gene3D" id="2.30.30.40">
    <property type="entry name" value="SH3 Domains"/>
    <property type="match status" value="1"/>
</dbReference>
<evidence type="ECO:0000256" key="2">
    <source>
        <dbReference type="SAM" id="SignalP"/>
    </source>
</evidence>
<keyword evidence="2" id="KW-0732">Signal</keyword>
<feature type="signal peptide" evidence="2">
    <location>
        <begin position="1"/>
        <end position="24"/>
    </location>
</feature>
<sequence>MKASWLFAAFAFLGAAGGPQAASAADAFTITDVNMRAGPSTRFPRITTLPAGVATTVYGCTRSWDWCDTGWRGLRGWVSAHYLESLYDDRRVIVPDYGRTIGLPIITFEFGTYWDRWYRDRPWYRERDRWRREWRSGWAAEIEPERTYRAIEMEPHRRDVPPGIRKKGPDFCPPGQQKKGRC</sequence>
<feature type="region of interest" description="Disordered" evidence="1">
    <location>
        <begin position="157"/>
        <end position="182"/>
    </location>
</feature>
<organism evidence="4 5">
    <name type="scientific">Chelativorans salis</name>
    <dbReference type="NCBI Taxonomy" id="2978478"/>
    <lineage>
        <taxon>Bacteria</taxon>
        <taxon>Pseudomonadati</taxon>
        <taxon>Pseudomonadota</taxon>
        <taxon>Alphaproteobacteria</taxon>
        <taxon>Hyphomicrobiales</taxon>
        <taxon>Phyllobacteriaceae</taxon>
        <taxon>Chelativorans</taxon>
    </lineage>
</organism>
<dbReference type="RefSeq" id="WP_260905765.1">
    <property type="nucleotide sequence ID" value="NZ_JAOCZP010000007.1"/>
</dbReference>
<gene>
    <name evidence="4" type="ORF">N5A92_20030</name>
</gene>
<evidence type="ECO:0000259" key="3">
    <source>
        <dbReference type="PROSITE" id="PS51781"/>
    </source>
</evidence>